<dbReference type="OrthoDB" id="194358at2759"/>
<comment type="caution">
    <text evidence="3">The sequence shown here is derived from an EMBL/GenBank/DDBJ whole genome shotgun (WGS) entry which is preliminary data.</text>
</comment>
<dbReference type="InParanoid" id="A0A1V8TSF4"/>
<dbReference type="Gene3D" id="3.40.50.300">
    <property type="entry name" value="P-loop containing nucleotide triphosphate hydrolases"/>
    <property type="match status" value="1"/>
</dbReference>
<dbReference type="EMBL" id="NAJO01000002">
    <property type="protein sequence ID" value="OQO14293.1"/>
    <property type="molecule type" value="Genomic_DNA"/>
</dbReference>
<evidence type="ECO:0000313" key="4">
    <source>
        <dbReference type="Proteomes" id="UP000192596"/>
    </source>
</evidence>
<protein>
    <recommendedName>
        <fullName evidence="2">Nephrocystin 3-like N-terminal domain-containing protein</fullName>
    </recommendedName>
</protein>
<dbReference type="Proteomes" id="UP000192596">
    <property type="component" value="Unassembled WGS sequence"/>
</dbReference>
<dbReference type="STRING" id="1507870.A0A1V8TSF4"/>
<dbReference type="SUPFAM" id="SSF52540">
    <property type="entry name" value="P-loop containing nucleoside triphosphate hydrolases"/>
    <property type="match status" value="1"/>
</dbReference>
<evidence type="ECO:0000259" key="2">
    <source>
        <dbReference type="Pfam" id="PF24883"/>
    </source>
</evidence>
<dbReference type="PANTHER" id="PTHR10039:SF5">
    <property type="entry name" value="NACHT DOMAIN-CONTAINING PROTEIN"/>
    <property type="match status" value="1"/>
</dbReference>
<dbReference type="InterPro" id="IPR027417">
    <property type="entry name" value="P-loop_NTPase"/>
</dbReference>
<dbReference type="InterPro" id="IPR036770">
    <property type="entry name" value="Ankyrin_rpt-contain_sf"/>
</dbReference>
<dbReference type="Pfam" id="PF24883">
    <property type="entry name" value="NPHP3_N"/>
    <property type="match status" value="1"/>
</dbReference>
<dbReference type="AlphaFoldDB" id="A0A1V8TSF4"/>
<keyword evidence="1" id="KW-0677">Repeat</keyword>
<dbReference type="SUPFAM" id="SSF48403">
    <property type="entry name" value="Ankyrin repeat"/>
    <property type="match status" value="1"/>
</dbReference>
<keyword evidence="4" id="KW-1185">Reference proteome</keyword>
<sequence>MAEERLAKRQKTTSDFPVTYYDNIAADGHTHQHNGDQIFQGTVYMGSEKSTHQDRGQHLGERNNVVLDSLSFDHMDARYQAIDPSSAQTCRWLVEQPEYKRWRDPAQLEEHHGFLGIKGKAGAGKSTLMRHALDEHTEKKSKDEHVISFFFNARGADLEKSQLSMYRSLIHQMLQRAPWQQASLDPKRIAQARQEWTLPGLRNLFRELILKSKSCPLTCYIDALDECPLEEVIELIEFFEDLGDSCIERSRKCSVCFSSRHYPEVIIQYRELLILEDQPGHAGDIDRYVQRRLEVQNRTVKKDLTAQIRQRARGVFLWVVLTVRILNEAHRRGQAGMLRKCLDDIPQELTALFEDILSRGDTNANLIPLLQWLLYSTRPLKRAELYYALRSVQPFPKPPAEDESEFLDEPAMDRYILESSKGLVEFAKGQHARAQFIHESVRTYFAQIGLTNQLDIKEGDTLDARSHLQLRSLDAAALLIEYGADVNAQVAHSGLTYTALAAVLEEETVDALDTLTFLLDKGADFNAPCRGCRDALEFAEVSRRSEEVVDSLRSRRTLVLRAMTARE</sequence>
<dbReference type="PANTHER" id="PTHR10039">
    <property type="entry name" value="AMELOGENIN"/>
    <property type="match status" value="1"/>
</dbReference>
<feature type="domain" description="Nephrocystin 3-like N-terminal" evidence="2">
    <location>
        <begin position="88"/>
        <end position="260"/>
    </location>
</feature>
<evidence type="ECO:0000313" key="3">
    <source>
        <dbReference type="EMBL" id="OQO14293.1"/>
    </source>
</evidence>
<organism evidence="3 4">
    <name type="scientific">Cryoendolithus antarcticus</name>
    <dbReference type="NCBI Taxonomy" id="1507870"/>
    <lineage>
        <taxon>Eukaryota</taxon>
        <taxon>Fungi</taxon>
        <taxon>Dikarya</taxon>
        <taxon>Ascomycota</taxon>
        <taxon>Pezizomycotina</taxon>
        <taxon>Dothideomycetes</taxon>
        <taxon>Dothideomycetidae</taxon>
        <taxon>Cladosporiales</taxon>
        <taxon>Cladosporiaceae</taxon>
        <taxon>Cryoendolithus</taxon>
    </lineage>
</organism>
<name>A0A1V8TSF4_9PEZI</name>
<dbReference type="InterPro" id="IPR056884">
    <property type="entry name" value="NPHP3-like_N"/>
</dbReference>
<gene>
    <name evidence="3" type="ORF">B0A48_01169</name>
</gene>
<reference evidence="4" key="1">
    <citation type="submission" date="2017-03" db="EMBL/GenBank/DDBJ databases">
        <title>Genomes of endolithic fungi from Antarctica.</title>
        <authorList>
            <person name="Coleine C."/>
            <person name="Masonjones S."/>
            <person name="Stajich J.E."/>
        </authorList>
    </citation>
    <scope>NUCLEOTIDE SEQUENCE [LARGE SCALE GENOMIC DNA]</scope>
    <source>
        <strain evidence="4">CCFEE 5527</strain>
    </source>
</reference>
<accession>A0A1V8TSF4</accession>
<evidence type="ECO:0000256" key="1">
    <source>
        <dbReference type="ARBA" id="ARBA00022737"/>
    </source>
</evidence>
<dbReference type="Gene3D" id="1.25.40.20">
    <property type="entry name" value="Ankyrin repeat-containing domain"/>
    <property type="match status" value="1"/>
</dbReference>
<proteinExistence type="predicted"/>